<organism evidence="6 7">
    <name type="scientific">Candidatus Sulfobium mesophilum</name>
    <dbReference type="NCBI Taxonomy" id="2016548"/>
    <lineage>
        <taxon>Bacteria</taxon>
        <taxon>Pseudomonadati</taxon>
        <taxon>Nitrospirota</taxon>
        <taxon>Nitrospiria</taxon>
        <taxon>Nitrospirales</taxon>
        <taxon>Nitrospiraceae</taxon>
        <taxon>Candidatus Sulfobium</taxon>
    </lineage>
</organism>
<evidence type="ECO:0000313" key="7">
    <source>
        <dbReference type="Proteomes" id="UP000245125"/>
    </source>
</evidence>
<dbReference type="Proteomes" id="UP000245125">
    <property type="component" value="Unassembled WGS sequence"/>
</dbReference>
<dbReference type="Pfam" id="PF01951">
    <property type="entry name" value="Archease"/>
    <property type="match status" value="1"/>
</dbReference>
<evidence type="ECO:0000256" key="4">
    <source>
        <dbReference type="ARBA" id="ARBA00022837"/>
    </source>
</evidence>
<dbReference type="InterPro" id="IPR002804">
    <property type="entry name" value="Archease"/>
</dbReference>
<keyword evidence="4" id="KW-0106">Calcium</keyword>
<gene>
    <name evidence="6" type="ORF">NBG4_260004</name>
</gene>
<evidence type="ECO:0000256" key="1">
    <source>
        <dbReference type="ARBA" id="ARBA00007963"/>
    </source>
</evidence>
<sequence length="148" mass="16525">MKPYEFLDISGDAGIRSFGNTALELFLNAAHGMYNLIMDMESVEKSETIEVSVTHESAEGLLVAWLNELIFLFDAHGFIGKEIIINDFFFGKDITSSGPVYSISASLSGEHFDPGRHHGKLLLKAATYHNLNIRNEDGRWTAEIIFDI</sequence>
<protein>
    <recommendedName>
        <fullName evidence="5">Archease domain-containing protein</fullName>
    </recommendedName>
</protein>
<proteinExistence type="inferred from homology"/>
<dbReference type="SUPFAM" id="SSF69819">
    <property type="entry name" value="MTH1598-like"/>
    <property type="match status" value="1"/>
</dbReference>
<dbReference type="GO" id="GO:0008033">
    <property type="term" value="P:tRNA processing"/>
    <property type="evidence" value="ECO:0007669"/>
    <property type="project" value="UniProtKB-KW"/>
</dbReference>
<dbReference type="Gene3D" id="3.55.10.10">
    <property type="entry name" value="Archease domain"/>
    <property type="match status" value="1"/>
</dbReference>
<keyword evidence="7" id="KW-1185">Reference proteome</keyword>
<evidence type="ECO:0000256" key="2">
    <source>
        <dbReference type="ARBA" id="ARBA00022694"/>
    </source>
</evidence>
<dbReference type="InterPro" id="IPR023572">
    <property type="entry name" value="Archease_dom"/>
</dbReference>
<reference evidence="7" key="1">
    <citation type="submission" date="2018-03" db="EMBL/GenBank/DDBJ databases">
        <authorList>
            <person name="Zecchin S."/>
        </authorList>
    </citation>
    <scope>NUCLEOTIDE SEQUENCE [LARGE SCALE GENOMIC DNA]</scope>
</reference>
<dbReference type="InterPro" id="IPR036820">
    <property type="entry name" value="Archease_dom_sf"/>
</dbReference>
<accession>A0A2U3QGM0</accession>
<comment type="similarity">
    <text evidence="1">Belongs to the archease family.</text>
</comment>
<evidence type="ECO:0000259" key="5">
    <source>
        <dbReference type="Pfam" id="PF01951"/>
    </source>
</evidence>
<name>A0A2U3QGM0_9BACT</name>
<evidence type="ECO:0000256" key="3">
    <source>
        <dbReference type="ARBA" id="ARBA00022723"/>
    </source>
</evidence>
<dbReference type="GO" id="GO:0046872">
    <property type="term" value="F:metal ion binding"/>
    <property type="evidence" value="ECO:0007669"/>
    <property type="project" value="UniProtKB-KW"/>
</dbReference>
<keyword evidence="3" id="KW-0479">Metal-binding</keyword>
<dbReference type="OrthoDB" id="164090at2"/>
<dbReference type="EMBL" id="OUUY01000071">
    <property type="protein sequence ID" value="SPQ00509.1"/>
    <property type="molecule type" value="Genomic_DNA"/>
</dbReference>
<dbReference type="AlphaFoldDB" id="A0A2U3QGM0"/>
<dbReference type="PANTHER" id="PTHR12682:SF11">
    <property type="entry name" value="PROTEIN ARCHEASE"/>
    <property type="match status" value="1"/>
</dbReference>
<feature type="domain" description="Archease" evidence="5">
    <location>
        <begin position="4"/>
        <end position="148"/>
    </location>
</feature>
<evidence type="ECO:0000313" key="6">
    <source>
        <dbReference type="EMBL" id="SPQ00509.1"/>
    </source>
</evidence>
<keyword evidence="2" id="KW-0819">tRNA processing</keyword>
<dbReference type="PANTHER" id="PTHR12682">
    <property type="entry name" value="ARCHEASE"/>
    <property type="match status" value="1"/>
</dbReference>